<organism evidence="1 2">
    <name type="scientific">Lindgomyces ingoldianus</name>
    <dbReference type="NCBI Taxonomy" id="673940"/>
    <lineage>
        <taxon>Eukaryota</taxon>
        <taxon>Fungi</taxon>
        <taxon>Dikarya</taxon>
        <taxon>Ascomycota</taxon>
        <taxon>Pezizomycotina</taxon>
        <taxon>Dothideomycetes</taxon>
        <taxon>Pleosporomycetidae</taxon>
        <taxon>Pleosporales</taxon>
        <taxon>Lindgomycetaceae</taxon>
        <taxon>Lindgomyces</taxon>
    </lineage>
</organism>
<keyword evidence="2" id="KW-1185">Reference proteome</keyword>
<protein>
    <submittedName>
        <fullName evidence="1">Uncharacterized protein</fullName>
    </submittedName>
</protein>
<reference evidence="1" key="1">
    <citation type="journal article" date="2020" name="Stud. Mycol.">
        <title>101 Dothideomycetes genomes: a test case for predicting lifestyles and emergence of pathogens.</title>
        <authorList>
            <person name="Haridas S."/>
            <person name="Albert R."/>
            <person name="Binder M."/>
            <person name="Bloem J."/>
            <person name="Labutti K."/>
            <person name="Salamov A."/>
            <person name="Andreopoulos B."/>
            <person name="Baker S."/>
            <person name="Barry K."/>
            <person name="Bills G."/>
            <person name="Bluhm B."/>
            <person name="Cannon C."/>
            <person name="Castanera R."/>
            <person name="Culley D."/>
            <person name="Daum C."/>
            <person name="Ezra D."/>
            <person name="Gonzalez J."/>
            <person name="Henrissat B."/>
            <person name="Kuo A."/>
            <person name="Liang C."/>
            <person name="Lipzen A."/>
            <person name="Lutzoni F."/>
            <person name="Magnuson J."/>
            <person name="Mondo S."/>
            <person name="Nolan M."/>
            <person name="Ohm R."/>
            <person name="Pangilinan J."/>
            <person name="Park H.-J."/>
            <person name="Ramirez L."/>
            <person name="Alfaro M."/>
            <person name="Sun H."/>
            <person name="Tritt A."/>
            <person name="Yoshinaga Y."/>
            <person name="Zwiers L.-H."/>
            <person name="Turgeon B."/>
            <person name="Goodwin S."/>
            <person name="Spatafora J."/>
            <person name="Crous P."/>
            <person name="Grigoriev I."/>
        </authorList>
    </citation>
    <scope>NUCLEOTIDE SEQUENCE</scope>
    <source>
        <strain evidence="1">ATCC 200398</strain>
    </source>
</reference>
<evidence type="ECO:0000313" key="1">
    <source>
        <dbReference type="EMBL" id="KAF2473155.1"/>
    </source>
</evidence>
<dbReference type="EMBL" id="MU003500">
    <property type="protein sequence ID" value="KAF2473155.1"/>
    <property type="molecule type" value="Genomic_DNA"/>
</dbReference>
<name>A0ACB6R2Y9_9PLEO</name>
<evidence type="ECO:0000313" key="2">
    <source>
        <dbReference type="Proteomes" id="UP000799755"/>
    </source>
</evidence>
<accession>A0ACB6R2Y9</accession>
<proteinExistence type="predicted"/>
<dbReference type="Proteomes" id="UP000799755">
    <property type="component" value="Unassembled WGS sequence"/>
</dbReference>
<sequence length="194" mass="21675">MASPSQDSQTTPYVPDKVPTGEYPLIDNDPHFKRVVSYARPADWAYGAGVAAVGPALMLYWEKISPSFVGKGGFAPIMRLTVAVGLTGGFLATYSRSAHRFYGARENRREIEMDMREMVDKVKRGEPLYGTSTMTEYMQGVAHRNSKYAATFAGVLPWINLVNHPYHGVDTAKYYRQAELELEQDRLAREGKSS</sequence>
<comment type="caution">
    <text evidence="1">The sequence shown here is derived from an EMBL/GenBank/DDBJ whole genome shotgun (WGS) entry which is preliminary data.</text>
</comment>
<gene>
    <name evidence="1" type="ORF">BDR25DRAFT_302149</name>
</gene>